<feature type="transmembrane region" description="Helical" evidence="5">
    <location>
        <begin position="38"/>
        <end position="56"/>
    </location>
</feature>
<organism evidence="7 8">
    <name type="scientific">Paraburkholderia unamae</name>
    <dbReference type="NCBI Taxonomy" id="219649"/>
    <lineage>
        <taxon>Bacteria</taxon>
        <taxon>Pseudomonadati</taxon>
        <taxon>Pseudomonadota</taxon>
        <taxon>Betaproteobacteria</taxon>
        <taxon>Burkholderiales</taxon>
        <taxon>Burkholderiaceae</taxon>
        <taxon>Paraburkholderia</taxon>
    </lineage>
</organism>
<feature type="transmembrane region" description="Helical" evidence="5">
    <location>
        <begin position="216"/>
        <end position="239"/>
    </location>
</feature>
<dbReference type="SUPFAM" id="SSF103481">
    <property type="entry name" value="Multidrug resistance efflux transporter EmrE"/>
    <property type="match status" value="2"/>
</dbReference>
<keyword evidence="8" id="KW-1185">Reference proteome</keyword>
<feature type="transmembrane region" description="Helical" evidence="5">
    <location>
        <begin position="125"/>
        <end position="144"/>
    </location>
</feature>
<evidence type="ECO:0000256" key="3">
    <source>
        <dbReference type="ARBA" id="ARBA00022989"/>
    </source>
</evidence>
<keyword evidence="2 5" id="KW-0812">Transmembrane</keyword>
<dbReference type="EMBL" id="QEOB01000010">
    <property type="protein sequence ID" value="PVX81701.1"/>
    <property type="molecule type" value="Genomic_DNA"/>
</dbReference>
<dbReference type="RefSeq" id="WP_116612004.1">
    <property type="nucleotide sequence ID" value="NZ_QEOB01000010.1"/>
</dbReference>
<accession>A0ABX5KLY3</accession>
<evidence type="ECO:0000256" key="1">
    <source>
        <dbReference type="ARBA" id="ARBA00004141"/>
    </source>
</evidence>
<feature type="transmembrane region" description="Helical" evidence="5">
    <location>
        <begin position="150"/>
        <end position="170"/>
    </location>
</feature>
<evidence type="ECO:0000256" key="4">
    <source>
        <dbReference type="ARBA" id="ARBA00023136"/>
    </source>
</evidence>
<dbReference type="InterPro" id="IPR000620">
    <property type="entry name" value="EamA_dom"/>
</dbReference>
<feature type="transmembrane region" description="Helical" evidence="5">
    <location>
        <begin position="91"/>
        <end position="113"/>
    </location>
</feature>
<comment type="caution">
    <text evidence="7">The sequence shown here is derived from an EMBL/GenBank/DDBJ whole genome shotgun (WGS) entry which is preliminary data.</text>
</comment>
<reference evidence="7 8" key="1">
    <citation type="submission" date="2018-05" db="EMBL/GenBank/DDBJ databases">
        <title>Genomic Encyclopedia of Type Strains, Phase IV (KMG-V): Genome sequencing to study the core and pangenomes of soil and plant-associated prokaryotes.</title>
        <authorList>
            <person name="Whitman W."/>
        </authorList>
    </citation>
    <scope>NUCLEOTIDE SEQUENCE [LARGE SCALE GENOMIC DNA]</scope>
    <source>
        <strain evidence="7 8">SCZa-39</strain>
    </source>
</reference>
<evidence type="ECO:0000313" key="8">
    <source>
        <dbReference type="Proteomes" id="UP000245712"/>
    </source>
</evidence>
<evidence type="ECO:0000259" key="6">
    <source>
        <dbReference type="Pfam" id="PF00892"/>
    </source>
</evidence>
<name>A0ABX5KLY3_9BURK</name>
<dbReference type="Pfam" id="PF00892">
    <property type="entry name" value="EamA"/>
    <property type="match status" value="2"/>
</dbReference>
<protein>
    <submittedName>
        <fullName evidence="7">O-acetylserine/cysteine efflux transporter</fullName>
    </submittedName>
</protein>
<feature type="transmembrane region" description="Helical" evidence="5">
    <location>
        <begin position="12"/>
        <end position="32"/>
    </location>
</feature>
<feature type="transmembrane region" description="Helical" evidence="5">
    <location>
        <begin position="63"/>
        <end position="85"/>
    </location>
</feature>
<keyword evidence="4 5" id="KW-0472">Membrane</keyword>
<evidence type="ECO:0000256" key="5">
    <source>
        <dbReference type="SAM" id="Phobius"/>
    </source>
</evidence>
<feature type="transmembrane region" description="Helical" evidence="5">
    <location>
        <begin position="182"/>
        <end position="204"/>
    </location>
</feature>
<dbReference type="InterPro" id="IPR050638">
    <property type="entry name" value="AA-Vitamin_Transporters"/>
</dbReference>
<evidence type="ECO:0000313" key="7">
    <source>
        <dbReference type="EMBL" id="PVX81701.1"/>
    </source>
</evidence>
<gene>
    <name evidence="7" type="ORF">C7402_110105</name>
</gene>
<dbReference type="Proteomes" id="UP000245712">
    <property type="component" value="Unassembled WGS sequence"/>
</dbReference>
<comment type="subcellular location">
    <subcellularLocation>
        <location evidence="1">Membrane</location>
        <topology evidence="1">Multi-pass membrane protein</topology>
    </subcellularLocation>
</comment>
<feature type="transmembrane region" description="Helical" evidence="5">
    <location>
        <begin position="276"/>
        <end position="294"/>
    </location>
</feature>
<dbReference type="PANTHER" id="PTHR32322">
    <property type="entry name" value="INNER MEMBRANE TRANSPORTER"/>
    <property type="match status" value="1"/>
</dbReference>
<sequence length="296" mass="31386">MNRATLSRGDLAAAAAVVVIWGFNFVAMKVALRDFTSMQLGAVRYVFAALPMILLVRKPAVPWRWIVAYGLVQGVGQFGLLFLALRLGMTSALASVLQQTQVFFTALLAGAFLHEKLSRPAKVALVLAAMGLGCFAMNVSATGAGSGLTLASLLLNLGAAAMWAVANIFARQLQRRFPGYSPFEFVVWSSLAPIAPFVALSLYFDGAAVWRDWSHVSVAGWVAAAYLGWLATLAAYGLWTGLLARHPANRIAPFSLGVPVVGLVAGILVLGESITLWQGAGVAFVGAALVYLLFGR</sequence>
<feature type="domain" description="EamA" evidence="6">
    <location>
        <begin position="13"/>
        <end position="132"/>
    </location>
</feature>
<feature type="domain" description="EamA" evidence="6">
    <location>
        <begin position="153"/>
        <end position="292"/>
    </location>
</feature>
<proteinExistence type="predicted"/>
<feature type="transmembrane region" description="Helical" evidence="5">
    <location>
        <begin position="251"/>
        <end position="270"/>
    </location>
</feature>
<evidence type="ECO:0000256" key="2">
    <source>
        <dbReference type="ARBA" id="ARBA00022692"/>
    </source>
</evidence>
<dbReference type="PANTHER" id="PTHR32322:SF9">
    <property type="entry name" value="AMINO-ACID METABOLITE EFFLUX PUMP-RELATED"/>
    <property type="match status" value="1"/>
</dbReference>
<keyword evidence="3 5" id="KW-1133">Transmembrane helix</keyword>
<dbReference type="InterPro" id="IPR037185">
    <property type="entry name" value="EmrE-like"/>
</dbReference>